<reference evidence="1 2" key="1">
    <citation type="submission" date="2024-12" db="EMBL/GenBank/DDBJ databases">
        <title>The unique morphological basis and parallel evolutionary history of personate flowers in Penstemon.</title>
        <authorList>
            <person name="Depatie T.H."/>
            <person name="Wessinger C.A."/>
        </authorList>
    </citation>
    <scope>NUCLEOTIDE SEQUENCE [LARGE SCALE GENOMIC DNA]</scope>
    <source>
        <strain evidence="1">WTNN_2</strain>
        <tissue evidence="1">Leaf</tissue>
    </source>
</reference>
<dbReference type="InterPro" id="IPR003772">
    <property type="entry name" value="YceD"/>
</dbReference>
<evidence type="ECO:0008006" key="3">
    <source>
        <dbReference type="Google" id="ProtNLM"/>
    </source>
</evidence>
<dbReference type="InterPro" id="IPR044985">
    <property type="entry name" value="YceD_plant"/>
</dbReference>
<keyword evidence="2" id="KW-1185">Reference proteome</keyword>
<evidence type="ECO:0000313" key="2">
    <source>
        <dbReference type="Proteomes" id="UP001634393"/>
    </source>
</evidence>
<dbReference type="AlphaFoldDB" id="A0ABD3T2F7"/>
<sequence>MAGTGYYRIIPSFLPETKFLSKLTNPHASISIISRASSAKRNHEFPMVPAAAAKKKNTKPRLITISTSDGKWHGNWDCDYTFSLQDLQLHDLLEDVHKDTHVSLTLSIQKHAGLGMSVEGRIITCFTTKCCNCCSPYLRKINTTFKVWVLPSTRQTREDPSHQALPLIGGDDDPSVIYVKPGDEADLGSLIQDTIRLATSVNETCSESCDKSEPKLQYLGTRNAASIEKRWHKLLELKKRQ</sequence>
<evidence type="ECO:0000313" key="1">
    <source>
        <dbReference type="EMBL" id="KAL3830653.1"/>
    </source>
</evidence>
<dbReference type="PANTHER" id="PTHR37734:SF1">
    <property type="entry name" value="LARGE RIBOSOMAL RNA SUBUNIT ACCUMULATION PROTEIN YCED HOMOLOG 2, CHLOROPLASTIC"/>
    <property type="match status" value="1"/>
</dbReference>
<accession>A0ABD3T2F7</accession>
<dbReference type="PANTHER" id="PTHR37734">
    <property type="entry name" value="LARGE RIBOSOMAL RNA SUBUNIT ACCUMULATION PROTEIN YCED HOMOLOG 2, CHLOROPLASTIC"/>
    <property type="match status" value="1"/>
</dbReference>
<protein>
    <recommendedName>
        <fullName evidence="3">Large ribosomal RNA subunit accumulation protein YCED homolog 2, chloroplastic</fullName>
    </recommendedName>
</protein>
<comment type="caution">
    <text evidence="1">The sequence shown here is derived from an EMBL/GenBank/DDBJ whole genome shotgun (WGS) entry which is preliminary data.</text>
</comment>
<gene>
    <name evidence="1" type="ORF">ACJIZ3_019455</name>
</gene>
<dbReference type="Proteomes" id="UP001634393">
    <property type="component" value="Unassembled WGS sequence"/>
</dbReference>
<dbReference type="EMBL" id="JBJXBP010000005">
    <property type="protein sequence ID" value="KAL3830653.1"/>
    <property type="molecule type" value="Genomic_DNA"/>
</dbReference>
<name>A0ABD3T2F7_9LAMI</name>
<proteinExistence type="predicted"/>
<organism evidence="1 2">
    <name type="scientific">Penstemon smallii</name>
    <dbReference type="NCBI Taxonomy" id="265156"/>
    <lineage>
        <taxon>Eukaryota</taxon>
        <taxon>Viridiplantae</taxon>
        <taxon>Streptophyta</taxon>
        <taxon>Embryophyta</taxon>
        <taxon>Tracheophyta</taxon>
        <taxon>Spermatophyta</taxon>
        <taxon>Magnoliopsida</taxon>
        <taxon>eudicotyledons</taxon>
        <taxon>Gunneridae</taxon>
        <taxon>Pentapetalae</taxon>
        <taxon>asterids</taxon>
        <taxon>lamiids</taxon>
        <taxon>Lamiales</taxon>
        <taxon>Plantaginaceae</taxon>
        <taxon>Cheloneae</taxon>
        <taxon>Penstemon</taxon>
    </lineage>
</organism>
<dbReference type="Pfam" id="PF02620">
    <property type="entry name" value="YceD"/>
    <property type="match status" value="1"/>
</dbReference>